<feature type="region of interest" description="Disordered" evidence="16">
    <location>
        <begin position="71"/>
        <end position="105"/>
    </location>
</feature>
<keyword evidence="13" id="KW-0472">Membrane</keyword>
<evidence type="ECO:0000256" key="1">
    <source>
        <dbReference type="ARBA" id="ARBA00002920"/>
    </source>
</evidence>
<dbReference type="InterPro" id="IPR045292">
    <property type="entry name" value="Complex1_LYR_NDUFB9_LYRM3"/>
</dbReference>
<keyword evidence="9" id="KW-0999">Mitochondrion inner membrane</keyword>
<evidence type="ECO:0000256" key="13">
    <source>
        <dbReference type="ARBA" id="ARBA00023136"/>
    </source>
</evidence>
<evidence type="ECO:0000256" key="4">
    <source>
        <dbReference type="ARBA" id="ARBA00011790"/>
    </source>
</evidence>
<evidence type="ECO:0000256" key="6">
    <source>
        <dbReference type="ARBA" id="ARBA00022448"/>
    </source>
</evidence>
<keyword evidence="7" id="KW-0597">Phosphoprotein</keyword>
<sequence>MSEAQIAHRRVIQSLYKRSLKTAQDWYIDTTLFRRKAVELRIQFDANKNITNPRQIAAIVRDAERQLEDLRHPDPYIYPTAPGGSKFDRNVHPDISEPGVAGHHH</sequence>
<comment type="subunit">
    <text evidence="4">Mammalian complex I is composed of 45 different subunits.</text>
</comment>
<evidence type="ECO:0000256" key="11">
    <source>
        <dbReference type="ARBA" id="ARBA00022990"/>
    </source>
</evidence>
<evidence type="ECO:0000259" key="17">
    <source>
        <dbReference type="Pfam" id="PF05347"/>
    </source>
</evidence>
<evidence type="ECO:0000256" key="15">
    <source>
        <dbReference type="ARBA" id="ARBA00032528"/>
    </source>
</evidence>
<evidence type="ECO:0000256" key="2">
    <source>
        <dbReference type="ARBA" id="ARBA00004443"/>
    </source>
</evidence>
<keyword evidence="12" id="KW-0496">Mitochondrion</keyword>
<proteinExistence type="inferred from homology"/>
<keyword evidence="8" id="KW-0679">Respiratory chain</keyword>
<keyword evidence="6" id="KW-0813">Transport</keyword>
<dbReference type="EMBL" id="JAAAJB010000348">
    <property type="protein sequence ID" value="KAG0257765.1"/>
    <property type="molecule type" value="Genomic_DNA"/>
</dbReference>
<dbReference type="CDD" id="cd20263">
    <property type="entry name" value="Complex1_LYR_NDUFB9_LYRM3"/>
    <property type="match status" value="1"/>
</dbReference>
<feature type="domain" description="Complex 1 LYR protein" evidence="17">
    <location>
        <begin position="14"/>
        <end position="68"/>
    </location>
</feature>
<keyword evidence="10" id="KW-0249">Electron transport</keyword>
<dbReference type="PANTHER" id="PTHR12868:SF0">
    <property type="entry name" value="NADH DEHYDROGENASE [UBIQUINONE] 1 BETA SUBCOMPLEX SUBUNIT 9"/>
    <property type="match status" value="1"/>
</dbReference>
<evidence type="ECO:0000256" key="14">
    <source>
        <dbReference type="ARBA" id="ARBA00030192"/>
    </source>
</evidence>
<evidence type="ECO:0000256" key="8">
    <source>
        <dbReference type="ARBA" id="ARBA00022660"/>
    </source>
</evidence>
<evidence type="ECO:0000256" key="3">
    <source>
        <dbReference type="ARBA" id="ARBA00009508"/>
    </source>
</evidence>
<dbReference type="PANTHER" id="PTHR12868">
    <property type="entry name" value="NADH-UBIQUINONE OXIDOREDUCTASE B22 SUBUNIT"/>
    <property type="match status" value="1"/>
</dbReference>
<evidence type="ECO:0000256" key="5">
    <source>
        <dbReference type="ARBA" id="ARBA00018684"/>
    </source>
</evidence>
<evidence type="ECO:0000256" key="9">
    <source>
        <dbReference type="ARBA" id="ARBA00022792"/>
    </source>
</evidence>
<comment type="similarity">
    <text evidence="3">Belongs to the complex I LYR family.</text>
</comment>
<reference evidence="18" key="1">
    <citation type="journal article" date="2020" name="Fungal Divers.">
        <title>Resolving the Mortierellaceae phylogeny through synthesis of multi-gene phylogenetics and phylogenomics.</title>
        <authorList>
            <person name="Vandepol N."/>
            <person name="Liber J."/>
            <person name="Desiro A."/>
            <person name="Na H."/>
            <person name="Kennedy M."/>
            <person name="Barry K."/>
            <person name="Grigoriev I.V."/>
            <person name="Miller A.N."/>
            <person name="O'Donnell K."/>
            <person name="Stajich J.E."/>
            <person name="Bonito G."/>
        </authorList>
    </citation>
    <scope>NUCLEOTIDE SEQUENCE</scope>
    <source>
        <strain evidence="18">BC1065</strain>
    </source>
</reference>
<name>A0A9P6Q1Y8_9FUNG</name>
<keyword evidence="11" id="KW-0007">Acetylation</keyword>
<dbReference type="InterPro" id="IPR033034">
    <property type="entry name" value="NDUFB9"/>
</dbReference>
<evidence type="ECO:0000313" key="18">
    <source>
        <dbReference type="EMBL" id="KAG0257765.1"/>
    </source>
</evidence>
<evidence type="ECO:0000256" key="7">
    <source>
        <dbReference type="ARBA" id="ARBA00022553"/>
    </source>
</evidence>
<dbReference type="Proteomes" id="UP000807716">
    <property type="component" value="Unassembled WGS sequence"/>
</dbReference>
<comment type="function">
    <text evidence="1">Accessory subunit of the mitochondrial membrane respiratory chain NADH dehydrogenase (Complex I), that is believed to be not involved in catalysis. Complex I functions in the transfer of electrons from NADH to the respiratory chain. The immediate electron acceptor for the enzyme is believed to be ubiquinone.</text>
</comment>
<comment type="caution">
    <text evidence="18">The sequence shown here is derived from an EMBL/GenBank/DDBJ whole genome shotgun (WGS) entry which is preliminary data.</text>
</comment>
<evidence type="ECO:0000256" key="16">
    <source>
        <dbReference type="SAM" id="MobiDB-lite"/>
    </source>
</evidence>
<dbReference type="AlphaFoldDB" id="A0A9P6Q1Y8"/>
<evidence type="ECO:0000256" key="10">
    <source>
        <dbReference type="ARBA" id="ARBA00022982"/>
    </source>
</evidence>
<dbReference type="GO" id="GO:0005743">
    <property type="term" value="C:mitochondrial inner membrane"/>
    <property type="evidence" value="ECO:0007669"/>
    <property type="project" value="UniProtKB-SubCell"/>
</dbReference>
<evidence type="ECO:0000313" key="19">
    <source>
        <dbReference type="Proteomes" id="UP000807716"/>
    </source>
</evidence>
<accession>A0A9P6Q1Y8</accession>
<dbReference type="Pfam" id="PF05347">
    <property type="entry name" value="Complex1_LYR"/>
    <property type="match status" value="1"/>
</dbReference>
<keyword evidence="19" id="KW-1185">Reference proteome</keyword>
<evidence type="ECO:0000256" key="12">
    <source>
        <dbReference type="ARBA" id="ARBA00023128"/>
    </source>
</evidence>
<gene>
    <name evidence="18" type="ORF">DFQ27_004947</name>
</gene>
<dbReference type="InterPro" id="IPR008011">
    <property type="entry name" value="Complex1_LYR_dom"/>
</dbReference>
<protein>
    <recommendedName>
        <fullName evidence="5">NADH dehydrogenase [ubiquinone] 1 beta subcomplex subunit 9</fullName>
    </recommendedName>
    <alternativeName>
        <fullName evidence="14">Complex I-B22</fullName>
    </alternativeName>
    <alternativeName>
        <fullName evidence="15">NADH-ubiquinone oxidoreductase B22 subunit</fullName>
    </alternativeName>
</protein>
<comment type="subcellular location">
    <subcellularLocation>
        <location evidence="2">Mitochondrion inner membrane</location>
        <topology evidence="2">Peripheral membrane protein</topology>
        <orientation evidence="2">Matrix side</orientation>
    </subcellularLocation>
</comment>
<dbReference type="GO" id="GO:0006120">
    <property type="term" value="P:mitochondrial electron transport, NADH to ubiquinone"/>
    <property type="evidence" value="ECO:0007669"/>
    <property type="project" value="InterPro"/>
</dbReference>
<dbReference type="OrthoDB" id="13598at2759"/>
<feature type="compositionally biased region" description="Basic and acidic residues" evidence="16">
    <location>
        <begin position="86"/>
        <end position="95"/>
    </location>
</feature>
<organism evidence="18 19">
    <name type="scientific">Actinomortierella ambigua</name>
    <dbReference type="NCBI Taxonomy" id="1343610"/>
    <lineage>
        <taxon>Eukaryota</taxon>
        <taxon>Fungi</taxon>
        <taxon>Fungi incertae sedis</taxon>
        <taxon>Mucoromycota</taxon>
        <taxon>Mortierellomycotina</taxon>
        <taxon>Mortierellomycetes</taxon>
        <taxon>Mortierellales</taxon>
        <taxon>Mortierellaceae</taxon>
        <taxon>Actinomortierella</taxon>
    </lineage>
</organism>